<evidence type="ECO:0000313" key="2">
    <source>
        <dbReference type="EMBL" id="KAK5605973.1"/>
    </source>
</evidence>
<name>A0AAV9RAF0_9TELE</name>
<keyword evidence="3" id="KW-1185">Reference proteome</keyword>
<gene>
    <name evidence="2" type="ORF">CRENBAI_002600</name>
</gene>
<evidence type="ECO:0000313" key="3">
    <source>
        <dbReference type="Proteomes" id="UP001311232"/>
    </source>
</evidence>
<protein>
    <submittedName>
        <fullName evidence="2">Uncharacterized protein</fullName>
    </submittedName>
</protein>
<accession>A0AAV9RAF0</accession>
<proteinExistence type="predicted"/>
<feature type="compositionally biased region" description="Basic and acidic residues" evidence="1">
    <location>
        <begin position="57"/>
        <end position="66"/>
    </location>
</feature>
<sequence>MIYDFGLEIRRLQWKPRQLKPSRQENLQILTGPSGQQVQALKPPSCEAEQGGSVEQIRSERGRQGAEVEGVGTGAAAELRELGELWRSGAGRTVGGAAC</sequence>
<dbReference type="Proteomes" id="UP001311232">
    <property type="component" value="Unassembled WGS sequence"/>
</dbReference>
<organism evidence="2 3">
    <name type="scientific">Crenichthys baileyi</name>
    <name type="common">White River springfish</name>
    <dbReference type="NCBI Taxonomy" id="28760"/>
    <lineage>
        <taxon>Eukaryota</taxon>
        <taxon>Metazoa</taxon>
        <taxon>Chordata</taxon>
        <taxon>Craniata</taxon>
        <taxon>Vertebrata</taxon>
        <taxon>Euteleostomi</taxon>
        <taxon>Actinopterygii</taxon>
        <taxon>Neopterygii</taxon>
        <taxon>Teleostei</taxon>
        <taxon>Neoteleostei</taxon>
        <taxon>Acanthomorphata</taxon>
        <taxon>Ovalentaria</taxon>
        <taxon>Atherinomorphae</taxon>
        <taxon>Cyprinodontiformes</taxon>
        <taxon>Goodeidae</taxon>
        <taxon>Crenichthys</taxon>
    </lineage>
</organism>
<feature type="region of interest" description="Disordered" evidence="1">
    <location>
        <begin position="30"/>
        <end position="72"/>
    </location>
</feature>
<feature type="compositionally biased region" description="Polar residues" evidence="1">
    <location>
        <begin position="30"/>
        <end position="39"/>
    </location>
</feature>
<reference evidence="2 3" key="1">
    <citation type="submission" date="2021-06" db="EMBL/GenBank/DDBJ databases">
        <authorList>
            <person name="Palmer J.M."/>
        </authorList>
    </citation>
    <scope>NUCLEOTIDE SEQUENCE [LARGE SCALE GENOMIC DNA]</scope>
    <source>
        <strain evidence="2 3">MEX-2019</strain>
        <tissue evidence="2">Muscle</tissue>
    </source>
</reference>
<dbReference type="EMBL" id="JAHHUM010002127">
    <property type="protein sequence ID" value="KAK5605973.1"/>
    <property type="molecule type" value="Genomic_DNA"/>
</dbReference>
<evidence type="ECO:0000256" key="1">
    <source>
        <dbReference type="SAM" id="MobiDB-lite"/>
    </source>
</evidence>
<comment type="caution">
    <text evidence="2">The sequence shown here is derived from an EMBL/GenBank/DDBJ whole genome shotgun (WGS) entry which is preliminary data.</text>
</comment>
<dbReference type="AlphaFoldDB" id="A0AAV9RAF0"/>